<sequence length="202" mass="21563">MLGRLLGRPPGRPTARPDGTAGGRTPRAAARTVVLAPDGAVFLLRSDNAEVGVHWTAPGGGLEEGETPTVGALRELHEETGWTDIEPARLLCTWEHDFTWHGIPVRQHEHIYLATGPRRGPLGDVSGVHRADGILEWRWWSPEELASPEADALWPPQLPALLAAVRGAQGRDADPTAGPVHLGHVPHGTPNSGPDEPVRTAG</sequence>
<evidence type="ECO:0000256" key="5">
    <source>
        <dbReference type="RuleBase" id="RU003476"/>
    </source>
</evidence>
<comment type="caution">
    <text evidence="8">The sequence shown here is derived from an EMBL/GenBank/DDBJ whole genome shotgun (WGS) entry which is preliminary data.</text>
</comment>
<dbReference type="InterPro" id="IPR020476">
    <property type="entry name" value="Nudix_hydrolase"/>
</dbReference>
<gene>
    <name evidence="8" type="ORF">GCM10009663_70160</name>
</gene>
<comment type="cofactor">
    <cofactor evidence="1">
        <name>Mg(2+)</name>
        <dbReference type="ChEBI" id="CHEBI:18420"/>
    </cofactor>
</comment>
<dbReference type="PRINTS" id="PR00502">
    <property type="entry name" value="NUDIXFAMILY"/>
</dbReference>
<dbReference type="InterPro" id="IPR020084">
    <property type="entry name" value="NUDIX_hydrolase_CS"/>
</dbReference>
<dbReference type="PROSITE" id="PS00893">
    <property type="entry name" value="NUDIX_BOX"/>
    <property type="match status" value="1"/>
</dbReference>
<evidence type="ECO:0000313" key="8">
    <source>
        <dbReference type="EMBL" id="GAA1120451.1"/>
    </source>
</evidence>
<evidence type="ECO:0000256" key="4">
    <source>
        <dbReference type="ARBA" id="ARBA00022842"/>
    </source>
</evidence>
<dbReference type="Gene3D" id="3.90.79.10">
    <property type="entry name" value="Nucleoside Triphosphate Pyrophosphohydrolase"/>
    <property type="match status" value="1"/>
</dbReference>
<feature type="domain" description="Nudix hydrolase" evidence="7">
    <location>
        <begin position="25"/>
        <end position="162"/>
    </location>
</feature>
<evidence type="ECO:0000256" key="6">
    <source>
        <dbReference type="SAM" id="MobiDB-lite"/>
    </source>
</evidence>
<evidence type="ECO:0000259" key="7">
    <source>
        <dbReference type="PROSITE" id="PS51462"/>
    </source>
</evidence>
<keyword evidence="3 5" id="KW-0378">Hydrolase</keyword>
<keyword evidence="9" id="KW-1185">Reference proteome</keyword>
<comment type="similarity">
    <text evidence="2 5">Belongs to the Nudix hydrolase family.</text>
</comment>
<dbReference type="PROSITE" id="PS51462">
    <property type="entry name" value="NUDIX"/>
    <property type="match status" value="1"/>
</dbReference>
<evidence type="ECO:0000256" key="1">
    <source>
        <dbReference type="ARBA" id="ARBA00001946"/>
    </source>
</evidence>
<evidence type="ECO:0000256" key="2">
    <source>
        <dbReference type="ARBA" id="ARBA00005582"/>
    </source>
</evidence>
<dbReference type="Proteomes" id="UP001499987">
    <property type="component" value="Unassembled WGS sequence"/>
</dbReference>
<dbReference type="EMBL" id="BAAALD010000119">
    <property type="protein sequence ID" value="GAA1120451.1"/>
    <property type="molecule type" value="Genomic_DNA"/>
</dbReference>
<accession>A0ABN1U6M0</accession>
<organism evidence="8 9">
    <name type="scientific">Kitasatospora arboriphila</name>
    <dbReference type="NCBI Taxonomy" id="258052"/>
    <lineage>
        <taxon>Bacteria</taxon>
        <taxon>Bacillati</taxon>
        <taxon>Actinomycetota</taxon>
        <taxon>Actinomycetes</taxon>
        <taxon>Kitasatosporales</taxon>
        <taxon>Streptomycetaceae</taxon>
        <taxon>Kitasatospora</taxon>
    </lineage>
</organism>
<dbReference type="Pfam" id="PF00293">
    <property type="entry name" value="NUDIX"/>
    <property type="match status" value="1"/>
</dbReference>
<dbReference type="CDD" id="cd04685">
    <property type="entry name" value="NUDIX_Hydrolase"/>
    <property type="match status" value="1"/>
</dbReference>
<keyword evidence="4" id="KW-0460">Magnesium</keyword>
<feature type="region of interest" description="Disordered" evidence="6">
    <location>
        <begin position="169"/>
        <end position="202"/>
    </location>
</feature>
<dbReference type="PANTHER" id="PTHR43046:SF12">
    <property type="entry name" value="GDP-MANNOSE MANNOSYL HYDROLASE"/>
    <property type="match status" value="1"/>
</dbReference>
<dbReference type="SUPFAM" id="SSF55811">
    <property type="entry name" value="Nudix"/>
    <property type="match status" value="1"/>
</dbReference>
<name>A0ABN1U6M0_9ACTN</name>
<feature type="region of interest" description="Disordered" evidence="6">
    <location>
        <begin position="1"/>
        <end position="27"/>
    </location>
</feature>
<proteinExistence type="inferred from homology"/>
<dbReference type="PANTHER" id="PTHR43046">
    <property type="entry name" value="GDP-MANNOSE MANNOSYL HYDROLASE"/>
    <property type="match status" value="1"/>
</dbReference>
<protein>
    <recommendedName>
        <fullName evidence="7">Nudix hydrolase domain-containing protein</fullName>
    </recommendedName>
</protein>
<evidence type="ECO:0000256" key="3">
    <source>
        <dbReference type="ARBA" id="ARBA00022801"/>
    </source>
</evidence>
<reference evidence="8 9" key="1">
    <citation type="journal article" date="2019" name="Int. J. Syst. Evol. Microbiol.">
        <title>The Global Catalogue of Microorganisms (GCM) 10K type strain sequencing project: providing services to taxonomists for standard genome sequencing and annotation.</title>
        <authorList>
            <consortium name="The Broad Institute Genomics Platform"/>
            <consortium name="The Broad Institute Genome Sequencing Center for Infectious Disease"/>
            <person name="Wu L."/>
            <person name="Ma J."/>
        </authorList>
    </citation>
    <scope>NUCLEOTIDE SEQUENCE [LARGE SCALE GENOMIC DNA]</scope>
    <source>
        <strain evidence="8 9">JCM 13002</strain>
    </source>
</reference>
<evidence type="ECO:0000313" key="9">
    <source>
        <dbReference type="Proteomes" id="UP001499987"/>
    </source>
</evidence>
<dbReference type="InterPro" id="IPR000086">
    <property type="entry name" value="NUDIX_hydrolase_dom"/>
</dbReference>
<dbReference type="InterPro" id="IPR015797">
    <property type="entry name" value="NUDIX_hydrolase-like_dom_sf"/>
</dbReference>